<gene>
    <name evidence="2" type="ORF">C1SCF055_LOCUS38411</name>
</gene>
<comment type="caution">
    <text evidence="2">The sequence shown here is derived from an EMBL/GenBank/DDBJ whole genome shotgun (WGS) entry which is preliminary data.</text>
</comment>
<dbReference type="PROSITE" id="PS50004">
    <property type="entry name" value="C2"/>
    <property type="match status" value="1"/>
</dbReference>
<dbReference type="EMBL" id="CAMXCT030005860">
    <property type="protein sequence ID" value="CAL4800757.1"/>
    <property type="molecule type" value="Genomic_DNA"/>
</dbReference>
<keyword evidence="4" id="KW-0723">Serine/threonine-protein kinase</keyword>
<organism evidence="2">
    <name type="scientific">Cladocopium goreaui</name>
    <dbReference type="NCBI Taxonomy" id="2562237"/>
    <lineage>
        <taxon>Eukaryota</taxon>
        <taxon>Sar</taxon>
        <taxon>Alveolata</taxon>
        <taxon>Dinophyceae</taxon>
        <taxon>Suessiales</taxon>
        <taxon>Symbiodiniaceae</taxon>
        <taxon>Cladocopium</taxon>
    </lineage>
</organism>
<evidence type="ECO:0000313" key="5">
    <source>
        <dbReference type="Proteomes" id="UP001152797"/>
    </source>
</evidence>
<dbReference type="Proteomes" id="UP001152797">
    <property type="component" value="Unassembled WGS sequence"/>
</dbReference>
<protein>
    <submittedName>
        <fullName evidence="4">Non-specific serine/threonine protein kinase</fullName>
    </submittedName>
</protein>
<dbReference type="PANTHER" id="PTHR47052:SF3">
    <property type="entry name" value="INGRESSION PROTEIN 1"/>
    <property type="match status" value="1"/>
</dbReference>
<feature type="domain" description="C2" evidence="1">
    <location>
        <begin position="208"/>
        <end position="323"/>
    </location>
</feature>
<name>A0A9P1DNG9_9DINO</name>
<keyword evidence="5" id="KW-1185">Reference proteome</keyword>
<keyword evidence="4" id="KW-0418">Kinase</keyword>
<dbReference type="SUPFAM" id="SSF49562">
    <property type="entry name" value="C2 domain (Calcium/lipid-binding domain, CaLB)"/>
    <property type="match status" value="1"/>
</dbReference>
<accession>A0A9P1DNG9</accession>
<dbReference type="Gene3D" id="2.60.40.150">
    <property type="entry name" value="C2 domain"/>
    <property type="match status" value="1"/>
</dbReference>
<reference evidence="2" key="1">
    <citation type="submission" date="2022-10" db="EMBL/GenBank/DDBJ databases">
        <authorList>
            <person name="Chen Y."/>
            <person name="Dougan E. K."/>
            <person name="Chan C."/>
            <person name="Rhodes N."/>
            <person name="Thang M."/>
        </authorList>
    </citation>
    <scope>NUCLEOTIDE SEQUENCE</scope>
</reference>
<evidence type="ECO:0000259" key="1">
    <source>
        <dbReference type="PROSITE" id="PS50004"/>
    </source>
</evidence>
<dbReference type="Pfam" id="PF00168">
    <property type="entry name" value="C2"/>
    <property type="match status" value="1"/>
</dbReference>
<dbReference type="InterPro" id="IPR035892">
    <property type="entry name" value="C2_domain_sf"/>
</dbReference>
<proteinExistence type="predicted"/>
<dbReference type="SMART" id="SM00239">
    <property type="entry name" value="C2"/>
    <property type="match status" value="1"/>
</dbReference>
<dbReference type="EMBL" id="CAMXCT020005860">
    <property type="protein sequence ID" value="CAL1166820.1"/>
    <property type="molecule type" value="Genomic_DNA"/>
</dbReference>
<dbReference type="InterPro" id="IPR052981">
    <property type="entry name" value="Ingression_C2_domain"/>
</dbReference>
<reference evidence="3" key="2">
    <citation type="submission" date="2024-04" db="EMBL/GenBank/DDBJ databases">
        <authorList>
            <person name="Chen Y."/>
            <person name="Shah S."/>
            <person name="Dougan E. K."/>
            <person name="Thang M."/>
            <person name="Chan C."/>
        </authorList>
    </citation>
    <scope>NUCLEOTIDE SEQUENCE [LARGE SCALE GENOMIC DNA]</scope>
</reference>
<dbReference type="OrthoDB" id="419768at2759"/>
<dbReference type="PANTHER" id="PTHR47052">
    <property type="entry name" value="CONSERVED SERINE PROLINE-RICH PROTEIN (AFU_ORTHOLOGUE AFUA_2G01790)"/>
    <property type="match status" value="1"/>
</dbReference>
<evidence type="ECO:0000313" key="2">
    <source>
        <dbReference type="EMBL" id="CAI4013445.1"/>
    </source>
</evidence>
<dbReference type="AlphaFoldDB" id="A0A9P1DNG9"/>
<evidence type="ECO:0000313" key="4">
    <source>
        <dbReference type="EMBL" id="CAL4800757.1"/>
    </source>
</evidence>
<evidence type="ECO:0000313" key="3">
    <source>
        <dbReference type="EMBL" id="CAL1166820.1"/>
    </source>
</evidence>
<dbReference type="EMBL" id="CAMXCT010005860">
    <property type="protein sequence ID" value="CAI4013445.1"/>
    <property type="molecule type" value="Genomic_DNA"/>
</dbReference>
<keyword evidence="4" id="KW-0808">Transferase</keyword>
<dbReference type="InterPro" id="IPR000008">
    <property type="entry name" value="C2_dom"/>
</dbReference>
<dbReference type="GO" id="GO:0004674">
    <property type="term" value="F:protein serine/threonine kinase activity"/>
    <property type="evidence" value="ECO:0007669"/>
    <property type="project" value="UniProtKB-KW"/>
</dbReference>
<dbReference type="CDD" id="cd00030">
    <property type="entry name" value="C2"/>
    <property type="match status" value="1"/>
</dbReference>
<sequence>MDYDKFSADDLCGSCTVKVSDLHDGWYGKVDLQRPKRTLGSGKDDEHMLELAGRLYFGVKYDYEKISALTKKPKERSWNHQVLFNLDSLEAWGHETIMLGSVFMKTLEGAANQTPFALELSNFRIFGGLQRGGANEKIVLLKASKKRFVDFIKKSQKEKQFLQSCRGSTLDKQQTIKGIIKSLIERWETEDQADNFRKGLFQSKIVEAVDPSRFRVAYRGAKAHITVRNALNLSGGGWFDKLDPYAIVRFRGNKQELRTSVLQDAGGDPIWNCEGHLVYGGEVALEISVWDYDHYSSDDLVGTGVVQVEQFCNGFEGMVPLSVSSDKKKQKKSLKQSMITIGILWDAPPQEICAFSSIHTFPILDSVSKQCAWSAGSDNRQAARPDTNSGIWRYEGSYQLSKFRYDNWRIDCNVVSHKTDSHLCNILLALPRMSKQIEFAGSVLEFWCGKTRFACPTGQPNPRFDAQRRFHFFWCIPKMCHRVFQPLAKGEGQRVDRRLDGKTKQMQRNYAKLRETPQ</sequence>